<evidence type="ECO:0000313" key="3">
    <source>
        <dbReference type="Proteomes" id="UP001595872"/>
    </source>
</evidence>
<evidence type="ECO:0000256" key="1">
    <source>
        <dbReference type="SAM" id="MobiDB-lite"/>
    </source>
</evidence>
<feature type="region of interest" description="Disordered" evidence="1">
    <location>
        <begin position="1"/>
        <end position="21"/>
    </location>
</feature>
<dbReference type="Proteomes" id="UP001595872">
    <property type="component" value="Unassembled WGS sequence"/>
</dbReference>
<keyword evidence="3" id="KW-1185">Reference proteome</keyword>
<dbReference type="RefSeq" id="WP_378253912.1">
    <property type="nucleotide sequence ID" value="NZ_JBHSIT010000003.1"/>
</dbReference>
<feature type="compositionally biased region" description="Low complexity" evidence="1">
    <location>
        <begin position="323"/>
        <end position="350"/>
    </location>
</feature>
<feature type="region of interest" description="Disordered" evidence="1">
    <location>
        <begin position="84"/>
        <end position="168"/>
    </location>
</feature>
<name>A0ABV9TWH2_9ACTN</name>
<feature type="compositionally biased region" description="Basic residues" evidence="1">
    <location>
        <begin position="288"/>
        <end position="300"/>
    </location>
</feature>
<reference evidence="3" key="1">
    <citation type="journal article" date="2019" name="Int. J. Syst. Evol. Microbiol.">
        <title>The Global Catalogue of Microorganisms (GCM) 10K type strain sequencing project: providing services to taxonomists for standard genome sequencing and annotation.</title>
        <authorList>
            <consortium name="The Broad Institute Genomics Platform"/>
            <consortium name="The Broad Institute Genome Sequencing Center for Infectious Disease"/>
            <person name="Wu L."/>
            <person name="Ma J."/>
        </authorList>
    </citation>
    <scope>NUCLEOTIDE SEQUENCE [LARGE SCALE GENOMIC DNA]</scope>
    <source>
        <strain evidence="3">KLKA75</strain>
    </source>
</reference>
<feature type="compositionally biased region" description="Low complexity" evidence="1">
    <location>
        <begin position="278"/>
        <end position="287"/>
    </location>
</feature>
<feature type="compositionally biased region" description="Low complexity" evidence="1">
    <location>
        <begin position="301"/>
        <end position="310"/>
    </location>
</feature>
<protein>
    <submittedName>
        <fullName evidence="2">Uncharacterized protein</fullName>
    </submittedName>
</protein>
<accession>A0ABV9TWH2</accession>
<sequence>MTAEMRTGPASRDGDFRGIDPPALDQLLRQIQQANTVIRGWLAAHRPPPGVPATGYRQAEQVAQWASDQIGMLSRRYNFAITHPDTGGGVHAPPAPSPSPGPSGGSGGGGGGGTTGPGKVTPPRSHPRRHRTTPNGAGDLGAFKTPQAAAKAARSDARGISDSLQHHRPVPPEVWKHLTEHAGDPDYTRALYERLGPKGVAELIKAAHGNAAHLKVIERSLGVASHHLTMNARWLDAVLDESERLGDHKTAVRVLTTADMSARTRDALNKLGLHHASGHPASPSTHHPPTHRSPTHHSPTHHSPSSTNPPHHTPPPAHDAPTHHTPSHTQPAPAHHAPSPQTTTPGTGQVPEPPRHSIQPPAHPSAPAPTADPGSGPTTLVHETIPAHQPVHRTEGPA</sequence>
<proteinExistence type="predicted"/>
<evidence type="ECO:0000313" key="2">
    <source>
        <dbReference type="EMBL" id="MFC4907808.1"/>
    </source>
</evidence>
<dbReference type="EMBL" id="JBHSIT010000003">
    <property type="protein sequence ID" value="MFC4907808.1"/>
    <property type="molecule type" value="Genomic_DNA"/>
</dbReference>
<feature type="region of interest" description="Disordered" evidence="1">
    <location>
        <begin position="273"/>
        <end position="398"/>
    </location>
</feature>
<comment type="caution">
    <text evidence="2">The sequence shown here is derived from an EMBL/GenBank/DDBJ whole genome shotgun (WGS) entry which is preliminary data.</text>
</comment>
<gene>
    <name evidence="2" type="ORF">ACFPCY_10785</name>
</gene>
<organism evidence="2 3">
    <name type="scientific">Actinomadura gamaensis</name>
    <dbReference type="NCBI Taxonomy" id="1763541"/>
    <lineage>
        <taxon>Bacteria</taxon>
        <taxon>Bacillati</taxon>
        <taxon>Actinomycetota</taxon>
        <taxon>Actinomycetes</taxon>
        <taxon>Streptosporangiales</taxon>
        <taxon>Thermomonosporaceae</taxon>
        <taxon>Actinomadura</taxon>
    </lineage>
</organism>
<feature type="compositionally biased region" description="Gly residues" evidence="1">
    <location>
        <begin position="102"/>
        <end position="116"/>
    </location>
</feature>